<dbReference type="PANTHER" id="PTHR44520:SF2">
    <property type="entry name" value="RESPONSE REGULATOR RCP1"/>
    <property type="match status" value="1"/>
</dbReference>
<evidence type="ECO:0000313" key="3">
    <source>
        <dbReference type="EMBL" id="PAV06099.1"/>
    </source>
</evidence>
<dbReference type="AlphaFoldDB" id="A0A2A2H9M0"/>
<dbReference type="CDD" id="cd17557">
    <property type="entry name" value="REC_Rcp-like"/>
    <property type="match status" value="1"/>
</dbReference>
<organism evidence="3 4">
    <name type="scientific">Methanobacterium bryantii</name>
    <dbReference type="NCBI Taxonomy" id="2161"/>
    <lineage>
        <taxon>Archaea</taxon>
        <taxon>Methanobacteriati</taxon>
        <taxon>Methanobacteriota</taxon>
        <taxon>Methanomada group</taxon>
        <taxon>Methanobacteria</taxon>
        <taxon>Methanobacteriales</taxon>
        <taxon>Methanobacteriaceae</taxon>
        <taxon>Methanobacterium</taxon>
    </lineage>
</organism>
<evidence type="ECO:0000313" key="4">
    <source>
        <dbReference type="Proteomes" id="UP000217784"/>
    </source>
</evidence>
<feature type="domain" description="Response regulatory" evidence="2">
    <location>
        <begin position="6"/>
        <end position="131"/>
    </location>
</feature>
<dbReference type="Pfam" id="PF00072">
    <property type="entry name" value="Response_reg"/>
    <property type="match status" value="1"/>
</dbReference>
<dbReference type="Proteomes" id="UP000217784">
    <property type="component" value="Unassembled WGS sequence"/>
</dbReference>
<dbReference type="SMART" id="SM00448">
    <property type="entry name" value="REC"/>
    <property type="match status" value="1"/>
</dbReference>
<dbReference type="GO" id="GO:0000160">
    <property type="term" value="P:phosphorelay signal transduction system"/>
    <property type="evidence" value="ECO:0007669"/>
    <property type="project" value="InterPro"/>
</dbReference>
<dbReference type="PANTHER" id="PTHR44520">
    <property type="entry name" value="RESPONSE REGULATOR RCP1-RELATED"/>
    <property type="match status" value="1"/>
</dbReference>
<dbReference type="PROSITE" id="PS50110">
    <property type="entry name" value="RESPONSE_REGULATORY"/>
    <property type="match status" value="1"/>
</dbReference>
<evidence type="ECO:0000256" key="1">
    <source>
        <dbReference type="PROSITE-ProRule" id="PRU00169"/>
    </source>
</evidence>
<evidence type="ECO:0000259" key="2">
    <source>
        <dbReference type="PROSITE" id="PS50110"/>
    </source>
</evidence>
<dbReference type="Gene3D" id="3.40.50.2300">
    <property type="match status" value="1"/>
</dbReference>
<feature type="modified residue" description="4-aspartylphosphate" evidence="1">
    <location>
        <position position="64"/>
    </location>
</feature>
<dbReference type="OrthoDB" id="9652at2157"/>
<dbReference type="SUPFAM" id="SSF52172">
    <property type="entry name" value="CheY-like"/>
    <property type="match status" value="1"/>
</dbReference>
<accession>A0A2A2H9M0</accession>
<keyword evidence="4" id="KW-1185">Reference proteome</keyword>
<keyword evidence="1" id="KW-0597">Phosphoprotein</keyword>
<dbReference type="InterPro" id="IPR052893">
    <property type="entry name" value="TCS_response_regulator"/>
</dbReference>
<protein>
    <recommendedName>
        <fullName evidence="2">Response regulatory domain-containing protein</fullName>
    </recommendedName>
</protein>
<reference evidence="3 4" key="1">
    <citation type="journal article" date="2017" name="BMC Genomics">
        <title>Genomic analysis of methanogenic archaea reveals a shift towards energy conservation.</title>
        <authorList>
            <person name="Gilmore S.P."/>
            <person name="Henske J.K."/>
            <person name="Sexton J.A."/>
            <person name="Solomon K.V."/>
            <person name="Seppala S."/>
            <person name="Yoo J.I."/>
            <person name="Huyett L.M."/>
            <person name="Pressman A."/>
            <person name="Cogan J.Z."/>
            <person name="Kivenson V."/>
            <person name="Peng X."/>
            <person name="Tan Y."/>
            <person name="Valentine D.L."/>
            <person name="O'Malley M.A."/>
        </authorList>
    </citation>
    <scope>NUCLEOTIDE SEQUENCE [LARGE SCALE GENOMIC DNA]</scope>
    <source>
        <strain evidence="3 4">M.o.H.</strain>
    </source>
</reference>
<name>A0A2A2H9M0_METBR</name>
<gene>
    <name evidence="3" type="ORF">ASJ80_14790</name>
</gene>
<dbReference type="EMBL" id="LMVM01000001">
    <property type="protein sequence ID" value="PAV06099.1"/>
    <property type="molecule type" value="Genomic_DNA"/>
</dbReference>
<dbReference type="InterPro" id="IPR011006">
    <property type="entry name" value="CheY-like_superfamily"/>
</dbReference>
<dbReference type="InterPro" id="IPR001789">
    <property type="entry name" value="Sig_transdc_resp-reg_receiver"/>
</dbReference>
<dbReference type="RefSeq" id="WP_069583544.1">
    <property type="nucleotide sequence ID" value="NZ_LMVM01000001.1"/>
</dbReference>
<sequence>MKKPVKVLLVEDNPADIRWTVEIFKEYHIPTEIRTVKDGAEALNFLYRKGKCKDNFNPDIIILDLYLPLINGHEILKRIKNDKNLNSIPAIILTASNSPEDVKIAYKNHVDCYISKPLDFRGLMKIIQHTGKFGLTVPSMLDISKCQACDIFRFKHYPV</sequence>
<comment type="caution">
    <text evidence="3">The sequence shown here is derived from an EMBL/GenBank/DDBJ whole genome shotgun (WGS) entry which is preliminary data.</text>
</comment>
<proteinExistence type="predicted"/>